<dbReference type="GO" id="GO:0004180">
    <property type="term" value="F:carboxypeptidase activity"/>
    <property type="evidence" value="ECO:0007669"/>
    <property type="project" value="UniProtKB-ARBA"/>
</dbReference>
<dbReference type="SUPFAM" id="SSF141523">
    <property type="entry name" value="L,D-transpeptidase catalytic domain-like"/>
    <property type="match status" value="1"/>
</dbReference>
<keyword evidence="5 7" id="KW-0573">Peptidoglycan synthesis</keyword>
<reference evidence="10 11" key="1">
    <citation type="submission" date="2018-03" db="EMBL/GenBank/DDBJ databases">
        <title>Ahniella affigens gen. nov., sp. nov., a gammaproteobacterium isolated from sandy soil near a stream.</title>
        <authorList>
            <person name="Ko Y."/>
            <person name="Kim J.-H."/>
        </authorList>
    </citation>
    <scope>NUCLEOTIDE SEQUENCE [LARGE SCALE GENOMIC DNA]</scope>
    <source>
        <strain evidence="10 11">D13</strain>
    </source>
</reference>
<dbReference type="InterPro" id="IPR038063">
    <property type="entry name" value="Transpep_catalytic_dom"/>
</dbReference>
<dbReference type="RefSeq" id="WP_106893529.1">
    <property type="nucleotide sequence ID" value="NZ_CP027860.1"/>
</dbReference>
<dbReference type="GO" id="GO:0008360">
    <property type="term" value="P:regulation of cell shape"/>
    <property type="evidence" value="ECO:0007669"/>
    <property type="project" value="UniProtKB-UniRule"/>
</dbReference>
<dbReference type="CDD" id="cd16913">
    <property type="entry name" value="YkuD_like"/>
    <property type="match status" value="1"/>
</dbReference>
<dbReference type="Proteomes" id="UP000241074">
    <property type="component" value="Chromosome"/>
</dbReference>
<dbReference type="PROSITE" id="PS52029">
    <property type="entry name" value="LD_TPASE"/>
    <property type="match status" value="1"/>
</dbReference>
<sequence>MKWFRLLALVLLLVGLDWSSARAGEAEKTRAGLSRLGPVLQAAGRQAGNPLYLRIFKQEAELEVWIRDPQGNTFAKLKTYPICSFSGGLGPKTREGDGQAPEGFYTVSASQMNPGSSYHLAFNLGYPNAYERAKGWTGSYLMVHGNCVSIGCYAMTNPGIEEIYTLVKEAQRAGQSAVPVHAFPFRFTATNVRQYQGDPNWAFWSELQPAYDQFEQRRELPVVSVRQGKHVVGQ</sequence>
<protein>
    <submittedName>
        <fullName evidence="10">2-dehydro-3-deoxyphosphooctonate aldolase</fullName>
    </submittedName>
</protein>
<gene>
    <name evidence="10" type="ORF">C7S18_21610</name>
</gene>
<evidence type="ECO:0000256" key="1">
    <source>
        <dbReference type="ARBA" id="ARBA00004752"/>
    </source>
</evidence>
<feature type="signal peptide" evidence="8">
    <location>
        <begin position="1"/>
        <end position="23"/>
    </location>
</feature>
<dbReference type="PANTHER" id="PTHR36699:SF1">
    <property type="entry name" value="L,D-TRANSPEPTIDASE YAFK-RELATED"/>
    <property type="match status" value="1"/>
</dbReference>
<feature type="active site" description="Nucleophile" evidence="7">
    <location>
        <position position="152"/>
    </location>
</feature>
<dbReference type="UniPathway" id="UPA00219"/>
<dbReference type="PANTHER" id="PTHR36699">
    <property type="entry name" value="LD-TRANSPEPTIDASE"/>
    <property type="match status" value="1"/>
</dbReference>
<evidence type="ECO:0000256" key="8">
    <source>
        <dbReference type="SAM" id="SignalP"/>
    </source>
</evidence>
<evidence type="ECO:0000313" key="11">
    <source>
        <dbReference type="Proteomes" id="UP000241074"/>
    </source>
</evidence>
<dbReference type="OrthoDB" id="9809748at2"/>
<keyword evidence="11" id="KW-1185">Reference proteome</keyword>
<accession>A0A2P1PXQ5</accession>
<evidence type="ECO:0000256" key="6">
    <source>
        <dbReference type="ARBA" id="ARBA00023316"/>
    </source>
</evidence>
<evidence type="ECO:0000313" key="10">
    <source>
        <dbReference type="EMBL" id="AVP99612.1"/>
    </source>
</evidence>
<keyword evidence="3" id="KW-0808">Transferase</keyword>
<feature type="active site" description="Proton donor/acceptor" evidence="7">
    <location>
        <position position="144"/>
    </location>
</feature>
<organism evidence="10 11">
    <name type="scientific">Ahniella affigens</name>
    <dbReference type="NCBI Taxonomy" id="2021234"/>
    <lineage>
        <taxon>Bacteria</taxon>
        <taxon>Pseudomonadati</taxon>
        <taxon>Pseudomonadota</taxon>
        <taxon>Gammaproteobacteria</taxon>
        <taxon>Lysobacterales</taxon>
        <taxon>Rhodanobacteraceae</taxon>
        <taxon>Ahniella</taxon>
    </lineage>
</organism>
<dbReference type="InterPro" id="IPR005490">
    <property type="entry name" value="LD_TPept_cat_dom"/>
</dbReference>
<evidence type="ECO:0000259" key="9">
    <source>
        <dbReference type="PROSITE" id="PS52029"/>
    </source>
</evidence>
<feature type="domain" description="L,D-TPase catalytic" evidence="9">
    <location>
        <begin position="51"/>
        <end position="183"/>
    </location>
</feature>
<evidence type="ECO:0000256" key="4">
    <source>
        <dbReference type="ARBA" id="ARBA00022960"/>
    </source>
</evidence>
<keyword evidence="8" id="KW-0732">Signal</keyword>
<name>A0A2P1PXQ5_9GAMM</name>
<dbReference type="Pfam" id="PF03734">
    <property type="entry name" value="YkuD"/>
    <property type="match status" value="1"/>
</dbReference>
<keyword evidence="6 7" id="KW-0961">Cell wall biogenesis/degradation</keyword>
<feature type="chain" id="PRO_5015194838" evidence="8">
    <location>
        <begin position="24"/>
        <end position="234"/>
    </location>
</feature>
<comment type="similarity">
    <text evidence="2">Belongs to the YkuD family.</text>
</comment>
<proteinExistence type="inferred from homology"/>
<evidence type="ECO:0000256" key="5">
    <source>
        <dbReference type="ARBA" id="ARBA00022984"/>
    </source>
</evidence>
<evidence type="ECO:0000256" key="3">
    <source>
        <dbReference type="ARBA" id="ARBA00022679"/>
    </source>
</evidence>
<dbReference type="GO" id="GO:0016740">
    <property type="term" value="F:transferase activity"/>
    <property type="evidence" value="ECO:0007669"/>
    <property type="project" value="UniProtKB-KW"/>
</dbReference>
<keyword evidence="4 7" id="KW-0133">Cell shape</keyword>
<dbReference type="AlphaFoldDB" id="A0A2P1PXQ5"/>
<dbReference type="EMBL" id="CP027860">
    <property type="protein sequence ID" value="AVP99612.1"/>
    <property type="molecule type" value="Genomic_DNA"/>
</dbReference>
<dbReference type="GO" id="GO:0071555">
    <property type="term" value="P:cell wall organization"/>
    <property type="evidence" value="ECO:0007669"/>
    <property type="project" value="UniProtKB-UniRule"/>
</dbReference>
<comment type="pathway">
    <text evidence="1 7">Cell wall biogenesis; peptidoglycan biosynthesis.</text>
</comment>
<dbReference type="GO" id="GO:0009252">
    <property type="term" value="P:peptidoglycan biosynthetic process"/>
    <property type="evidence" value="ECO:0007669"/>
    <property type="project" value="UniProtKB-UniPathway"/>
</dbReference>
<evidence type="ECO:0000256" key="7">
    <source>
        <dbReference type="PROSITE-ProRule" id="PRU01373"/>
    </source>
</evidence>
<evidence type="ECO:0000256" key="2">
    <source>
        <dbReference type="ARBA" id="ARBA00005992"/>
    </source>
</evidence>
<dbReference type="KEGG" id="xba:C7S18_21610"/>
<reference evidence="10 11" key="2">
    <citation type="submission" date="2018-03" db="EMBL/GenBank/DDBJ databases">
        <authorList>
            <person name="Keele B.F."/>
        </authorList>
    </citation>
    <scope>NUCLEOTIDE SEQUENCE [LARGE SCALE GENOMIC DNA]</scope>
    <source>
        <strain evidence="10 11">D13</strain>
    </source>
</reference>